<accession>A0A934PVW0</accession>
<dbReference type="AlphaFoldDB" id="A0A934PVW0"/>
<evidence type="ECO:0008006" key="6">
    <source>
        <dbReference type="Google" id="ProtNLM"/>
    </source>
</evidence>
<proteinExistence type="predicted"/>
<organism evidence="4 5">
    <name type="scientific">Mucilaginibacter segetis</name>
    <dbReference type="NCBI Taxonomy" id="2793071"/>
    <lineage>
        <taxon>Bacteria</taxon>
        <taxon>Pseudomonadati</taxon>
        <taxon>Bacteroidota</taxon>
        <taxon>Sphingobacteriia</taxon>
        <taxon>Sphingobacteriales</taxon>
        <taxon>Sphingobacteriaceae</taxon>
        <taxon>Mucilaginibacter</taxon>
    </lineage>
</organism>
<evidence type="ECO:0000256" key="3">
    <source>
        <dbReference type="SAM" id="SignalP"/>
    </source>
</evidence>
<sequence length="85" mass="9508">MKRSVSMKIYKYGSILFLFLLTNMNAFCQDDCDGPGGPPPDPDSPPDTSYTPCDVPLDTWVYILVIAAVIFGTYHLYRKQKALSV</sequence>
<feature type="transmembrane region" description="Helical" evidence="2">
    <location>
        <begin position="59"/>
        <end position="77"/>
    </location>
</feature>
<feature type="chain" id="PRO_5037380787" description="Signal peptidase" evidence="3">
    <location>
        <begin position="29"/>
        <end position="85"/>
    </location>
</feature>
<evidence type="ECO:0000313" key="4">
    <source>
        <dbReference type="EMBL" id="MBK0380491.1"/>
    </source>
</evidence>
<comment type="caution">
    <text evidence="4">The sequence shown here is derived from an EMBL/GenBank/DDBJ whole genome shotgun (WGS) entry which is preliminary data.</text>
</comment>
<name>A0A934PVW0_9SPHI</name>
<keyword evidence="2" id="KW-0472">Membrane</keyword>
<keyword evidence="3" id="KW-0732">Signal</keyword>
<keyword evidence="2" id="KW-1133">Transmembrane helix</keyword>
<keyword evidence="5" id="KW-1185">Reference proteome</keyword>
<reference evidence="4" key="1">
    <citation type="submission" date="2020-12" db="EMBL/GenBank/DDBJ databases">
        <title>Bacterial novel species Mucilaginibacter sp. SD-g isolated from soil.</title>
        <authorList>
            <person name="Jung H.-Y."/>
        </authorList>
    </citation>
    <scope>NUCLEOTIDE SEQUENCE</scope>
    <source>
        <strain evidence="4">SD-g</strain>
    </source>
</reference>
<protein>
    <recommendedName>
        <fullName evidence="6">Signal peptidase</fullName>
    </recommendedName>
</protein>
<evidence type="ECO:0000256" key="2">
    <source>
        <dbReference type="SAM" id="Phobius"/>
    </source>
</evidence>
<gene>
    <name evidence="4" type="ORF">I5M19_14295</name>
</gene>
<dbReference type="Proteomes" id="UP000613193">
    <property type="component" value="Unassembled WGS sequence"/>
</dbReference>
<keyword evidence="2" id="KW-0812">Transmembrane</keyword>
<dbReference type="EMBL" id="JAEHFW010000003">
    <property type="protein sequence ID" value="MBK0380491.1"/>
    <property type="molecule type" value="Genomic_DNA"/>
</dbReference>
<evidence type="ECO:0000256" key="1">
    <source>
        <dbReference type="SAM" id="MobiDB-lite"/>
    </source>
</evidence>
<feature type="signal peptide" evidence="3">
    <location>
        <begin position="1"/>
        <end position="28"/>
    </location>
</feature>
<feature type="region of interest" description="Disordered" evidence="1">
    <location>
        <begin position="32"/>
        <end position="51"/>
    </location>
</feature>
<feature type="compositionally biased region" description="Pro residues" evidence="1">
    <location>
        <begin position="36"/>
        <end position="45"/>
    </location>
</feature>
<evidence type="ECO:0000313" key="5">
    <source>
        <dbReference type="Proteomes" id="UP000613193"/>
    </source>
</evidence>